<comment type="caution">
    <text evidence="7">The sequence shown here is derived from an EMBL/GenBank/DDBJ whole genome shotgun (WGS) entry which is preliminary data.</text>
</comment>
<evidence type="ECO:0000256" key="5">
    <source>
        <dbReference type="ARBA" id="ARBA00022741"/>
    </source>
</evidence>
<evidence type="ECO:0000256" key="1">
    <source>
        <dbReference type="ARBA" id="ARBA00000373"/>
    </source>
</evidence>
<dbReference type="Proteomes" id="UP001595796">
    <property type="component" value="Unassembled WGS sequence"/>
</dbReference>
<comment type="pathway">
    <text evidence="2">Metabolic intermediate biosynthesis; 5-phospho-alpha-D-ribose 1-diphosphate biosynthesis; 5-phospho-alpha-D-ribose 1-diphosphate from D-ribose 5-phosphate (route II): step 3/3.</text>
</comment>
<organism evidence="7 8">
    <name type="scientific">Flaviflagellibacter deserti</name>
    <dbReference type="NCBI Taxonomy" id="2267266"/>
    <lineage>
        <taxon>Bacteria</taxon>
        <taxon>Pseudomonadati</taxon>
        <taxon>Pseudomonadota</taxon>
        <taxon>Alphaproteobacteria</taxon>
        <taxon>Hyphomicrobiales</taxon>
        <taxon>Flaviflagellibacter</taxon>
    </lineage>
</organism>
<dbReference type="EMBL" id="JBHSJF010000003">
    <property type="protein sequence ID" value="MFC5067055.1"/>
    <property type="molecule type" value="Genomic_DNA"/>
</dbReference>
<keyword evidence="4" id="KW-0808">Transferase</keyword>
<keyword evidence="8" id="KW-1185">Reference proteome</keyword>
<dbReference type="InterPro" id="IPR012699">
    <property type="entry name" value="PhnN"/>
</dbReference>
<proteinExistence type="predicted"/>
<sequence>MSGGFVFVVGPSGSGKDSLIGYAKTALADDVSMVFPRRIVTRPSSAHEDHDTIDETAFAEGESAGTFTLCWRAHGLGYALPKSALENVRQGHIAVCNISRRMVPWSRIHLPKVTVVEITAPIELLRERLAGRARIEDGDLNARLGRSLEVWTPVDATIVNDRTIEEAGRELVALITSHSSACRTDIPVEKRFVPRFS</sequence>
<keyword evidence="6" id="KW-0067">ATP-binding</keyword>
<accession>A0ABV9YW91</accession>
<evidence type="ECO:0000256" key="6">
    <source>
        <dbReference type="ARBA" id="ARBA00022840"/>
    </source>
</evidence>
<dbReference type="NCBIfam" id="TIGR02322">
    <property type="entry name" value="phosphon_PhnN"/>
    <property type="match status" value="1"/>
</dbReference>
<evidence type="ECO:0000256" key="4">
    <source>
        <dbReference type="ARBA" id="ARBA00022679"/>
    </source>
</evidence>
<dbReference type="InterPro" id="IPR027417">
    <property type="entry name" value="P-loop_NTPase"/>
</dbReference>
<evidence type="ECO:0000256" key="2">
    <source>
        <dbReference type="ARBA" id="ARBA00005069"/>
    </source>
</evidence>
<gene>
    <name evidence="7" type="primary">phnN</name>
    <name evidence="7" type="ORF">ACFPFW_03390</name>
</gene>
<dbReference type="RefSeq" id="WP_114957454.1">
    <property type="nucleotide sequence ID" value="NZ_JBHSJF010000003.1"/>
</dbReference>
<evidence type="ECO:0000313" key="7">
    <source>
        <dbReference type="EMBL" id="MFC5067055.1"/>
    </source>
</evidence>
<name>A0ABV9YW91_9HYPH</name>
<dbReference type="Gene3D" id="3.40.50.300">
    <property type="entry name" value="P-loop containing nucleotide triphosphate hydrolases"/>
    <property type="match status" value="1"/>
</dbReference>
<evidence type="ECO:0000313" key="8">
    <source>
        <dbReference type="Proteomes" id="UP001595796"/>
    </source>
</evidence>
<protein>
    <recommendedName>
        <fullName evidence="3">ribose 1,5-bisphosphate phosphokinase</fullName>
        <ecNumber evidence="3">2.7.4.23</ecNumber>
    </recommendedName>
</protein>
<keyword evidence="5" id="KW-0547">Nucleotide-binding</keyword>
<comment type="catalytic activity">
    <reaction evidence="1">
        <text>alpha-D-ribose 1,5-bisphosphate + ATP = 5-phospho-alpha-D-ribose 1-diphosphate + ADP</text>
        <dbReference type="Rhea" id="RHEA:20109"/>
        <dbReference type="ChEBI" id="CHEBI:30616"/>
        <dbReference type="ChEBI" id="CHEBI:58017"/>
        <dbReference type="ChEBI" id="CHEBI:68688"/>
        <dbReference type="ChEBI" id="CHEBI:456216"/>
        <dbReference type="EC" id="2.7.4.23"/>
    </reaction>
</comment>
<dbReference type="EC" id="2.7.4.23" evidence="3"/>
<evidence type="ECO:0000256" key="3">
    <source>
        <dbReference type="ARBA" id="ARBA00012892"/>
    </source>
</evidence>
<reference evidence="8" key="1">
    <citation type="journal article" date="2019" name="Int. J. Syst. Evol. Microbiol.">
        <title>The Global Catalogue of Microorganisms (GCM) 10K type strain sequencing project: providing services to taxonomists for standard genome sequencing and annotation.</title>
        <authorList>
            <consortium name="The Broad Institute Genomics Platform"/>
            <consortium name="The Broad Institute Genome Sequencing Center for Infectious Disease"/>
            <person name="Wu L."/>
            <person name="Ma J."/>
        </authorList>
    </citation>
    <scope>NUCLEOTIDE SEQUENCE [LARGE SCALE GENOMIC DNA]</scope>
    <source>
        <strain evidence="8">CGMCC 1.16444</strain>
    </source>
</reference>
<dbReference type="SUPFAM" id="SSF52540">
    <property type="entry name" value="P-loop containing nucleoside triphosphate hydrolases"/>
    <property type="match status" value="1"/>
</dbReference>